<keyword evidence="1" id="KW-1133">Transmembrane helix</keyword>
<evidence type="ECO:0000313" key="2">
    <source>
        <dbReference type="EMBL" id="QDT91142.1"/>
    </source>
</evidence>
<feature type="transmembrane region" description="Helical" evidence="1">
    <location>
        <begin position="6"/>
        <end position="24"/>
    </location>
</feature>
<dbReference type="RefSeq" id="WP_145227775.1">
    <property type="nucleotide sequence ID" value="NZ_CP036343.1"/>
</dbReference>
<keyword evidence="3" id="KW-1185">Reference proteome</keyword>
<feature type="transmembrane region" description="Helical" evidence="1">
    <location>
        <begin position="57"/>
        <end position="78"/>
    </location>
</feature>
<dbReference type="Proteomes" id="UP000316855">
    <property type="component" value="Chromosome"/>
</dbReference>
<sequence length="147" mass="16426">MDWFLFLKYSLFAVCCTLVVWFTIKIGFRSSPDIEEIQPETEALPGDDSQADALRRLYWNFTAVLIVVPTLLLILGISMQTAAWNHPVTGTLACAVVLIWGMGFWTGMLSFPEPVQGSEPAELPAFHESQIADEPVITRTSESEEMN</sequence>
<dbReference type="OrthoDB" id="269257at2"/>
<gene>
    <name evidence="2" type="ORF">Pan161_27970</name>
</gene>
<dbReference type="EMBL" id="CP036343">
    <property type="protein sequence ID" value="QDT91142.1"/>
    <property type="molecule type" value="Genomic_DNA"/>
</dbReference>
<dbReference type="AlphaFoldDB" id="A0A517VDR7"/>
<accession>A0A517VDR7</accession>
<organism evidence="2 3">
    <name type="scientific">Gimesia algae</name>
    <dbReference type="NCBI Taxonomy" id="2527971"/>
    <lineage>
        <taxon>Bacteria</taxon>
        <taxon>Pseudomonadati</taxon>
        <taxon>Planctomycetota</taxon>
        <taxon>Planctomycetia</taxon>
        <taxon>Planctomycetales</taxon>
        <taxon>Planctomycetaceae</taxon>
        <taxon>Gimesia</taxon>
    </lineage>
</organism>
<evidence type="ECO:0000256" key="1">
    <source>
        <dbReference type="SAM" id="Phobius"/>
    </source>
</evidence>
<reference evidence="2 3" key="1">
    <citation type="submission" date="2019-02" db="EMBL/GenBank/DDBJ databases">
        <title>Deep-cultivation of Planctomycetes and their phenomic and genomic characterization uncovers novel biology.</title>
        <authorList>
            <person name="Wiegand S."/>
            <person name="Jogler M."/>
            <person name="Boedeker C."/>
            <person name="Pinto D."/>
            <person name="Vollmers J."/>
            <person name="Rivas-Marin E."/>
            <person name="Kohn T."/>
            <person name="Peeters S.H."/>
            <person name="Heuer A."/>
            <person name="Rast P."/>
            <person name="Oberbeckmann S."/>
            <person name="Bunk B."/>
            <person name="Jeske O."/>
            <person name="Meyerdierks A."/>
            <person name="Storesund J.E."/>
            <person name="Kallscheuer N."/>
            <person name="Luecker S."/>
            <person name="Lage O.M."/>
            <person name="Pohl T."/>
            <person name="Merkel B.J."/>
            <person name="Hornburger P."/>
            <person name="Mueller R.-W."/>
            <person name="Bruemmer F."/>
            <person name="Labrenz M."/>
            <person name="Spormann A.M."/>
            <person name="Op den Camp H."/>
            <person name="Overmann J."/>
            <person name="Amann R."/>
            <person name="Jetten M.S.M."/>
            <person name="Mascher T."/>
            <person name="Medema M.H."/>
            <person name="Devos D.P."/>
            <person name="Kaster A.-K."/>
            <person name="Ovreas L."/>
            <person name="Rohde M."/>
            <person name="Galperin M.Y."/>
            <person name="Jogler C."/>
        </authorList>
    </citation>
    <scope>NUCLEOTIDE SEQUENCE [LARGE SCALE GENOMIC DNA]</scope>
    <source>
        <strain evidence="2 3">Pan161</strain>
    </source>
</reference>
<evidence type="ECO:0000313" key="3">
    <source>
        <dbReference type="Proteomes" id="UP000316855"/>
    </source>
</evidence>
<protein>
    <submittedName>
        <fullName evidence="2">Uncharacterized protein</fullName>
    </submittedName>
</protein>
<dbReference type="KEGG" id="gax:Pan161_27970"/>
<keyword evidence="1" id="KW-0812">Transmembrane</keyword>
<proteinExistence type="predicted"/>
<feature type="transmembrane region" description="Helical" evidence="1">
    <location>
        <begin position="90"/>
        <end position="111"/>
    </location>
</feature>
<keyword evidence="1" id="KW-0472">Membrane</keyword>
<name>A0A517VDR7_9PLAN</name>